<evidence type="ECO:0000259" key="8">
    <source>
        <dbReference type="Pfam" id="PF09335"/>
    </source>
</evidence>
<keyword evidence="2 6" id="KW-1003">Cell membrane</keyword>
<organism evidence="9 10">
    <name type="scientific">Nannocystis exedens</name>
    <dbReference type="NCBI Taxonomy" id="54"/>
    <lineage>
        <taxon>Bacteria</taxon>
        <taxon>Pseudomonadati</taxon>
        <taxon>Myxococcota</taxon>
        <taxon>Polyangia</taxon>
        <taxon>Nannocystales</taxon>
        <taxon>Nannocystaceae</taxon>
        <taxon>Nannocystis</taxon>
    </lineage>
</organism>
<reference evidence="10" key="1">
    <citation type="submission" date="2016-10" db="EMBL/GenBank/DDBJ databases">
        <authorList>
            <person name="Varghese N."/>
            <person name="Submissions S."/>
        </authorList>
    </citation>
    <scope>NUCLEOTIDE SEQUENCE [LARGE SCALE GENOMIC DNA]</scope>
    <source>
        <strain evidence="10">ATCC 25963</strain>
    </source>
</reference>
<dbReference type="InterPro" id="IPR032816">
    <property type="entry name" value="VTT_dom"/>
</dbReference>
<protein>
    <recommendedName>
        <fullName evidence="6">TVP38/TMEM64 family membrane protein</fullName>
    </recommendedName>
</protein>
<feature type="transmembrane region" description="Helical" evidence="6">
    <location>
        <begin position="124"/>
        <end position="141"/>
    </location>
</feature>
<dbReference type="Proteomes" id="UP000199400">
    <property type="component" value="Unassembled WGS sequence"/>
</dbReference>
<evidence type="ECO:0000256" key="1">
    <source>
        <dbReference type="ARBA" id="ARBA00004651"/>
    </source>
</evidence>
<dbReference type="PANTHER" id="PTHR12677:SF59">
    <property type="entry name" value="GOLGI APPARATUS MEMBRANE PROTEIN TVP38-RELATED"/>
    <property type="match status" value="1"/>
</dbReference>
<dbReference type="OrthoDB" id="5526465at2"/>
<dbReference type="EMBL" id="FOMX01000002">
    <property type="protein sequence ID" value="SFD46188.1"/>
    <property type="molecule type" value="Genomic_DNA"/>
</dbReference>
<feature type="region of interest" description="Disordered" evidence="7">
    <location>
        <begin position="261"/>
        <end position="298"/>
    </location>
</feature>
<keyword evidence="3 6" id="KW-0812">Transmembrane</keyword>
<feature type="transmembrane region" description="Helical" evidence="6">
    <location>
        <begin position="85"/>
        <end position="118"/>
    </location>
</feature>
<feature type="domain" description="VTT" evidence="8">
    <location>
        <begin position="109"/>
        <end position="220"/>
    </location>
</feature>
<evidence type="ECO:0000256" key="6">
    <source>
        <dbReference type="RuleBase" id="RU366058"/>
    </source>
</evidence>
<feature type="transmembrane region" description="Helical" evidence="6">
    <location>
        <begin position="46"/>
        <end position="65"/>
    </location>
</feature>
<name>A0A1I1SNB1_9BACT</name>
<evidence type="ECO:0000313" key="10">
    <source>
        <dbReference type="Proteomes" id="UP000199400"/>
    </source>
</evidence>
<evidence type="ECO:0000256" key="2">
    <source>
        <dbReference type="ARBA" id="ARBA00022475"/>
    </source>
</evidence>
<evidence type="ECO:0000256" key="7">
    <source>
        <dbReference type="SAM" id="MobiDB-lite"/>
    </source>
</evidence>
<feature type="transmembrane region" description="Helical" evidence="6">
    <location>
        <begin position="230"/>
        <end position="248"/>
    </location>
</feature>
<proteinExistence type="inferred from homology"/>
<comment type="similarity">
    <text evidence="6">Belongs to the TVP38/TMEM64 family.</text>
</comment>
<evidence type="ECO:0000256" key="3">
    <source>
        <dbReference type="ARBA" id="ARBA00022692"/>
    </source>
</evidence>
<comment type="caution">
    <text evidence="6">Lacks conserved residue(s) required for the propagation of feature annotation.</text>
</comment>
<evidence type="ECO:0000256" key="5">
    <source>
        <dbReference type="ARBA" id="ARBA00023136"/>
    </source>
</evidence>
<sequence length="298" mass="31797">MSSGRGERLDARCLLDDGPGAVRGYRERVSAETSRSSSHPHPWRRALVILVTIGALAALAASDLVHDLLARLLAVTETLIAADPAAGAALFVLFAALSGMFAFFSSALIVPIAVYAWGPIPCALLLWLGWTLGGACTYALGRSLGRRALRWLAPRGALARYERWATRDMPFGLVALFQLSMPSEVPGYLLGLAGYSFWRYIAVVVLGELPYAFGTVMLGESFIRQQVGPLLLLGLVGALFSAIAYTLLHRRLRAAEPSRAAASHGSACPEGQPDPRPATLRPVAAEPSVRTDGTHLAP</sequence>
<dbReference type="STRING" id="54.SAMN02745121_00055"/>
<evidence type="ECO:0000313" key="9">
    <source>
        <dbReference type="EMBL" id="SFD46188.1"/>
    </source>
</evidence>
<evidence type="ECO:0000256" key="4">
    <source>
        <dbReference type="ARBA" id="ARBA00022989"/>
    </source>
</evidence>
<dbReference type="AlphaFoldDB" id="A0A1I1SNB1"/>
<accession>A0A1I1SNB1</accession>
<dbReference type="PANTHER" id="PTHR12677">
    <property type="entry name" value="GOLGI APPARATUS MEMBRANE PROTEIN TVP38-RELATED"/>
    <property type="match status" value="1"/>
</dbReference>
<dbReference type="InterPro" id="IPR015414">
    <property type="entry name" value="TMEM64"/>
</dbReference>
<dbReference type="GO" id="GO:0005886">
    <property type="term" value="C:plasma membrane"/>
    <property type="evidence" value="ECO:0007669"/>
    <property type="project" value="UniProtKB-SubCell"/>
</dbReference>
<keyword evidence="10" id="KW-1185">Reference proteome</keyword>
<keyword evidence="4 6" id="KW-1133">Transmembrane helix</keyword>
<keyword evidence="5 6" id="KW-0472">Membrane</keyword>
<gene>
    <name evidence="9" type="ORF">SAMN02745121_00055</name>
</gene>
<dbReference type="Pfam" id="PF09335">
    <property type="entry name" value="VTT_dom"/>
    <property type="match status" value="1"/>
</dbReference>
<comment type="subcellular location">
    <subcellularLocation>
        <location evidence="1 6">Cell membrane</location>
        <topology evidence="1 6">Multi-pass membrane protein</topology>
    </subcellularLocation>
</comment>